<protein>
    <submittedName>
        <fullName evidence="4">Protein Iojap, mitochondrial</fullName>
    </submittedName>
</protein>
<gene>
    <name evidence="2" type="ORF">NBR_LOCUS18698</name>
</gene>
<evidence type="ECO:0000313" key="4">
    <source>
        <dbReference type="WBParaSite" id="NBR_0001869701-mRNA-1"/>
    </source>
</evidence>
<dbReference type="Pfam" id="PF02410">
    <property type="entry name" value="RsfS"/>
    <property type="match status" value="1"/>
</dbReference>
<reference evidence="4" key="1">
    <citation type="submission" date="2017-02" db="UniProtKB">
        <authorList>
            <consortium name="WormBaseParasite"/>
        </authorList>
    </citation>
    <scope>IDENTIFICATION</scope>
</reference>
<sequence length="185" mass="21858">MASMHSMSWRLSKLTPSIVRLWSRGFVTSQFTPILSPNNRPPKLLKPVPNRIRIQTYSISPQELEQEQAKIRKSQEYFNQYIEEYYEPDEYEEESHVICSPFNARHGYAVSEALRKVGKQKDDQPRKCTIRRSFGWFQIELGKIQVHVMGEEARQRFDLESLWGVNDEEEEVEEIPLIPPPRKHL</sequence>
<organism evidence="4">
    <name type="scientific">Nippostrongylus brasiliensis</name>
    <name type="common">Rat hookworm</name>
    <dbReference type="NCBI Taxonomy" id="27835"/>
    <lineage>
        <taxon>Eukaryota</taxon>
        <taxon>Metazoa</taxon>
        <taxon>Ecdysozoa</taxon>
        <taxon>Nematoda</taxon>
        <taxon>Chromadorea</taxon>
        <taxon>Rhabditida</taxon>
        <taxon>Rhabditina</taxon>
        <taxon>Rhabditomorpha</taxon>
        <taxon>Strongyloidea</taxon>
        <taxon>Heligmosomidae</taxon>
        <taxon>Nippostrongylus</taxon>
    </lineage>
</organism>
<dbReference type="InterPro" id="IPR004394">
    <property type="entry name" value="Iojap/RsfS/C7orf30"/>
</dbReference>
<dbReference type="AlphaFoldDB" id="A0A0N4YN96"/>
<comment type="similarity">
    <text evidence="1">Belongs to the Iojap/RsfS family.</text>
</comment>
<reference evidence="2 3" key="2">
    <citation type="submission" date="2018-11" db="EMBL/GenBank/DDBJ databases">
        <authorList>
            <consortium name="Pathogen Informatics"/>
        </authorList>
    </citation>
    <scope>NUCLEOTIDE SEQUENCE [LARGE SCALE GENOMIC DNA]</scope>
</reference>
<dbReference type="GO" id="GO:0005739">
    <property type="term" value="C:mitochondrion"/>
    <property type="evidence" value="ECO:0007669"/>
    <property type="project" value="TreeGrafter"/>
</dbReference>
<evidence type="ECO:0000313" key="3">
    <source>
        <dbReference type="Proteomes" id="UP000271162"/>
    </source>
</evidence>
<evidence type="ECO:0000313" key="2">
    <source>
        <dbReference type="EMBL" id="VDL82423.1"/>
    </source>
</evidence>
<dbReference type="GO" id="GO:0090071">
    <property type="term" value="P:negative regulation of ribosome biogenesis"/>
    <property type="evidence" value="ECO:0007669"/>
    <property type="project" value="TreeGrafter"/>
</dbReference>
<dbReference type="SUPFAM" id="SSF81301">
    <property type="entry name" value="Nucleotidyltransferase"/>
    <property type="match status" value="1"/>
</dbReference>
<dbReference type="WBParaSite" id="NBR_0001869701-mRNA-1">
    <property type="protein sequence ID" value="NBR_0001869701-mRNA-1"/>
    <property type="gene ID" value="NBR_0001869701"/>
</dbReference>
<dbReference type="GO" id="GO:0043023">
    <property type="term" value="F:ribosomal large subunit binding"/>
    <property type="evidence" value="ECO:0007669"/>
    <property type="project" value="TreeGrafter"/>
</dbReference>
<keyword evidence="3" id="KW-1185">Reference proteome</keyword>
<dbReference type="Proteomes" id="UP000271162">
    <property type="component" value="Unassembled WGS sequence"/>
</dbReference>
<proteinExistence type="inferred from homology"/>
<dbReference type="Gene3D" id="3.30.460.10">
    <property type="entry name" value="Beta Polymerase, domain 2"/>
    <property type="match status" value="1"/>
</dbReference>
<dbReference type="EMBL" id="UYSL01023616">
    <property type="protein sequence ID" value="VDL82423.1"/>
    <property type="molecule type" value="Genomic_DNA"/>
</dbReference>
<dbReference type="GO" id="GO:0017148">
    <property type="term" value="P:negative regulation of translation"/>
    <property type="evidence" value="ECO:0007669"/>
    <property type="project" value="TreeGrafter"/>
</dbReference>
<dbReference type="PANTHER" id="PTHR21043">
    <property type="entry name" value="IOJAP SUPERFAMILY ORTHOLOG"/>
    <property type="match status" value="1"/>
</dbReference>
<dbReference type="STRING" id="27835.A0A0N4YN96"/>
<name>A0A0N4YN96_NIPBR</name>
<evidence type="ECO:0000256" key="1">
    <source>
        <dbReference type="ARBA" id="ARBA00010574"/>
    </source>
</evidence>
<dbReference type="PANTHER" id="PTHR21043:SF0">
    <property type="entry name" value="MITOCHONDRIAL ASSEMBLY OF RIBOSOMAL LARGE SUBUNIT PROTEIN 1"/>
    <property type="match status" value="1"/>
</dbReference>
<dbReference type="InterPro" id="IPR043519">
    <property type="entry name" value="NT_sf"/>
</dbReference>
<accession>A0A0N4YN96</accession>